<accession>A0A423WMI1</accession>
<dbReference type="AlphaFoldDB" id="A0A423WMI1"/>
<dbReference type="EMBL" id="LKEB01000047">
    <property type="protein sequence ID" value="ROW04624.1"/>
    <property type="molecule type" value="Genomic_DNA"/>
</dbReference>
<gene>
    <name evidence="3" type="ORF">VPNG_07399</name>
</gene>
<evidence type="ECO:0000313" key="4">
    <source>
        <dbReference type="Proteomes" id="UP000285146"/>
    </source>
</evidence>
<evidence type="ECO:0000313" key="3">
    <source>
        <dbReference type="EMBL" id="ROW04624.1"/>
    </source>
</evidence>
<sequence length="321" mass="35968">MAFREPENAAFSGYDLSCSPSHTNGFHHRSDDHSFHSATNNPNDLSPQPTRSVSDPDSWFSNQSRHTDSPSGAMPAAAAHANAPFEVPKLWREAMQCVSINANLYPQQILHKYHDLLPSQAALHRGLVELDVWRSKRATERGVRLVQVRYLDGDPARIYLMVIFVDDGPGPPPGTAGKKPPVVRLVTGTSARHVLEEPCANCPLWLRIIPCCDRWAESVDFDGPVSAEEKQVPAVVTRLVEEVRRKNLLLHAKEREIEAKDDQLRRLREDEGRKVSIVADAAPALEHDRPKQLHGVDLEMLEQYWWVAAVFAIALVVLILK</sequence>
<comment type="caution">
    <text evidence="3">The sequence shown here is derived from an EMBL/GenBank/DDBJ whole genome shotgun (WGS) entry which is preliminary data.</text>
</comment>
<keyword evidence="4" id="KW-1185">Reference proteome</keyword>
<protein>
    <submittedName>
        <fullName evidence="3">Uncharacterized protein</fullName>
    </submittedName>
</protein>
<dbReference type="OrthoDB" id="5197603at2759"/>
<organism evidence="3 4">
    <name type="scientific">Cytospora leucostoma</name>
    <dbReference type="NCBI Taxonomy" id="1230097"/>
    <lineage>
        <taxon>Eukaryota</taxon>
        <taxon>Fungi</taxon>
        <taxon>Dikarya</taxon>
        <taxon>Ascomycota</taxon>
        <taxon>Pezizomycotina</taxon>
        <taxon>Sordariomycetes</taxon>
        <taxon>Sordariomycetidae</taxon>
        <taxon>Diaporthales</taxon>
        <taxon>Cytosporaceae</taxon>
        <taxon>Cytospora</taxon>
    </lineage>
</organism>
<keyword evidence="2" id="KW-0472">Membrane</keyword>
<proteinExistence type="predicted"/>
<feature type="compositionally biased region" description="Polar residues" evidence="1">
    <location>
        <begin position="38"/>
        <end position="64"/>
    </location>
</feature>
<keyword evidence="2" id="KW-0812">Transmembrane</keyword>
<reference evidence="3 4" key="1">
    <citation type="submission" date="2015-09" db="EMBL/GenBank/DDBJ databases">
        <title>Host preference determinants of Valsa canker pathogens revealed by comparative genomics.</title>
        <authorList>
            <person name="Yin Z."/>
            <person name="Huang L."/>
        </authorList>
    </citation>
    <scope>NUCLEOTIDE SEQUENCE [LARGE SCALE GENOMIC DNA]</scope>
    <source>
        <strain evidence="3 4">SXYLt</strain>
    </source>
</reference>
<dbReference type="Proteomes" id="UP000285146">
    <property type="component" value="Unassembled WGS sequence"/>
</dbReference>
<evidence type="ECO:0000256" key="2">
    <source>
        <dbReference type="SAM" id="Phobius"/>
    </source>
</evidence>
<name>A0A423WMI1_9PEZI</name>
<feature type="region of interest" description="Disordered" evidence="1">
    <location>
        <begin position="22"/>
        <end position="77"/>
    </location>
</feature>
<dbReference type="InParanoid" id="A0A423WMI1"/>
<evidence type="ECO:0000256" key="1">
    <source>
        <dbReference type="SAM" id="MobiDB-lite"/>
    </source>
</evidence>
<feature type="transmembrane region" description="Helical" evidence="2">
    <location>
        <begin position="303"/>
        <end position="320"/>
    </location>
</feature>
<keyword evidence="2" id="KW-1133">Transmembrane helix</keyword>